<reference evidence="2 3" key="2">
    <citation type="journal article" date="2016" name="Int. J. Syst. Evol. Microbiol.">
        <title>Flavisolibacter tropicus sp. nov., isolated from tropical soil.</title>
        <authorList>
            <person name="Lee J.J."/>
            <person name="Kang M.S."/>
            <person name="Kim G.S."/>
            <person name="Lee C.S."/>
            <person name="Lim S."/>
            <person name="Lee J."/>
            <person name="Roh S.H."/>
            <person name="Kang H."/>
            <person name="Ha J.M."/>
            <person name="Bae S."/>
            <person name="Jung H.Y."/>
            <person name="Kim M.K."/>
        </authorList>
    </citation>
    <scope>NUCLEOTIDE SEQUENCE [LARGE SCALE GENOMIC DNA]</scope>
    <source>
        <strain evidence="2 3">LCS9</strain>
    </source>
</reference>
<dbReference type="RefSeq" id="WP_066406357.1">
    <property type="nucleotide sequence ID" value="NZ_CP011390.1"/>
</dbReference>
<feature type="transmembrane region" description="Helical" evidence="1">
    <location>
        <begin position="71"/>
        <end position="92"/>
    </location>
</feature>
<dbReference type="KEGG" id="fla:SY85_18355"/>
<keyword evidence="1" id="KW-1133">Transmembrane helix</keyword>
<feature type="transmembrane region" description="Helical" evidence="1">
    <location>
        <begin position="45"/>
        <end position="65"/>
    </location>
</feature>
<dbReference type="OrthoDB" id="1160385at2"/>
<name>A0A172TZF9_9BACT</name>
<reference evidence="3" key="1">
    <citation type="submission" date="2015-01" db="EMBL/GenBank/DDBJ databases">
        <title>Flavisolibacter sp./LCS9/ whole genome sequencing.</title>
        <authorList>
            <person name="Kim M.K."/>
            <person name="Srinivasan S."/>
            <person name="Lee J.-J."/>
        </authorList>
    </citation>
    <scope>NUCLEOTIDE SEQUENCE [LARGE SCALE GENOMIC DNA]</scope>
    <source>
        <strain evidence="3">LCS9</strain>
    </source>
</reference>
<dbReference type="STRING" id="1492898.SY85_18355"/>
<protein>
    <submittedName>
        <fullName evidence="2">Uncharacterized protein</fullName>
    </submittedName>
</protein>
<dbReference type="Proteomes" id="UP000077177">
    <property type="component" value="Chromosome"/>
</dbReference>
<dbReference type="PATRIC" id="fig|1492898.3.peg.3994"/>
<dbReference type="AlphaFoldDB" id="A0A172TZF9"/>
<dbReference type="EMBL" id="CP011390">
    <property type="protein sequence ID" value="ANE52163.1"/>
    <property type="molecule type" value="Genomic_DNA"/>
</dbReference>
<organism evidence="2 3">
    <name type="scientific">Flavisolibacter tropicus</name>
    <dbReference type="NCBI Taxonomy" id="1492898"/>
    <lineage>
        <taxon>Bacteria</taxon>
        <taxon>Pseudomonadati</taxon>
        <taxon>Bacteroidota</taxon>
        <taxon>Chitinophagia</taxon>
        <taxon>Chitinophagales</taxon>
        <taxon>Chitinophagaceae</taxon>
        <taxon>Flavisolibacter</taxon>
    </lineage>
</organism>
<evidence type="ECO:0000313" key="2">
    <source>
        <dbReference type="EMBL" id="ANE52163.1"/>
    </source>
</evidence>
<evidence type="ECO:0000313" key="3">
    <source>
        <dbReference type="Proteomes" id="UP000077177"/>
    </source>
</evidence>
<proteinExistence type="predicted"/>
<gene>
    <name evidence="2" type="ORF">SY85_18355</name>
</gene>
<accession>A0A172TZF9</accession>
<feature type="transmembrane region" description="Helical" evidence="1">
    <location>
        <begin position="157"/>
        <end position="178"/>
    </location>
</feature>
<evidence type="ECO:0000256" key="1">
    <source>
        <dbReference type="SAM" id="Phobius"/>
    </source>
</evidence>
<sequence>MELDSIKQNWDAMSNQLKDQNLLNTQLIDQMTQAKFKSKLKRVTYPEMIGIVICLAGAVFIGVNFDKLATPFFKSVGALSILLILSISLISFKSIQQFAIIGDTNKTYKETLTDFMVNKLKFYKWQRVNFLLCHLLLVVTLILISAFFSTSITDSKYFWIISLPLAYIFLSFYSRWVLKNYNRILGQTEDILREIQL</sequence>
<keyword evidence="1" id="KW-0812">Transmembrane</keyword>
<keyword evidence="1" id="KW-0472">Membrane</keyword>
<feature type="transmembrane region" description="Helical" evidence="1">
    <location>
        <begin position="128"/>
        <end position="151"/>
    </location>
</feature>
<keyword evidence="3" id="KW-1185">Reference proteome</keyword>